<dbReference type="HOGENOM" id="CLU_000960_22_1_1"/>
<feature type="region of interest" description="Disordered" evidence="6">
    <location>
        <begin position="1"/>
        <end position="22"/>
    </location>
</feature>
<proteinExistence type="predicted"/>
<dbReference type="EMBL" id="JELW01000026">
    <property type="protein sequence ID" value="EXU98427.1"/>
    <property type="molecule type" value="Genomic_DNA"/>
</dbReference>
<comment type="caution">
    <text evidence="9">The sequence shown here is derived from an EMBL/GenBank/DDBJ whole genome shotgun (WGS) entry which is preliminary data.</text>
</comment>
<feature type="transmembrane region" description="Helical" evidence="7">
    <location>
        <begin position="165"/>
        <end position="187"/>
    </location>
</feature>
<dbReference type="Proteomes" id="UP000030151">
    <property type="component" value="Unassembled WGS sequence"/>
</dbReference>
<evidence type="ECO:0000256" key="3">
    <source>
        <dbReference type="ARBA" id="ARBA00022692"/>
    </source>
</evidence>
<feature type="transmembrane region" description="Helical" evidence="7">
    <location>
        <begin position="73"/>
        <end position="91"/>
    </location>
</feature>
<dbReference type="PROSITE" id="PS50850">
    <property type="entry name" value="MFS"/>
    <property type="match status" value="1"/>
</dbReference>
<keyword evidence="3 7" id="KW-0812">Transmembrane</keyword>
<dbReference type="Gene3D" id="1.20.1250.20">
    <property type="entry name" value="MFS general substrate transporter like domains"/>
    <property type="match status" value="1"/>
</dbReference>
<feature type="compositionally biased region" description="Basic and acidic residues" evidence="6">
    <location>
        <begin position="532"/>
        <end position="541"/>
    </location>
</feature>
<protein>
    <submittedName>
        <fullName evidence="9">MFS transporter</fullName>
    </submittedName>
</protein>
<dbReference type="InterPro" id="IPR020846">
    <property type="entry name" value="MFS_dom"/>
</dbReference>
<evidence type="ECO:0000256" key="6">
    <source>
        <dbReference type="SAM" id="MobiDB-lite"/>
    </source>
</evidence>
<keyword evidence="2" id="KW-0813">Transport</keyword>
<dbReference type="InterPro" id="IPR036259">
    <property type="entry name" value="MFS_trans_sf"/>
</dbReference>
<dbReference type="PANTHER" id="PTHR23501:SF153">
    <property type="entry name" value="AFLATOXIN EFFLUX PUMP, PUTATIVE-RELATED"/>
    <property type="match status" value="1"/>
</dbReference>
<feature type="transmembrane region" description="Helical" evidence="7">
    <location>
        <begin position="361"/>
        <end position="382"/>
    </location>
</feature>
<comment type="subcellular location">
    <subcellularLocation>
        <location evidence="1">Membrane</location>
        <topology evidence="1">Multi-pass membrane protein</topology>
    </subcellularLocation>
</comment>
<dbReference type="PANTHER" id="PTHR23501">
    <property type="entry name" value="MAJOR FACILITATOR SUPERFAMILY"/>
    <property type="match status" value="1"/>
</dbReference>
<feature type="transmembrane region" description="Helical" evidence="7">
    <location>
        <begin position="103"/>
        <end position="122"/>
    </location>
</feature>
<dbReference type="FunFam" id="1.20.1720.10:FF:000012">
    <property type="entry name" value="MFS toxin efflux pump (AflT)"/>
    <property type="match status" value="1"/>
</dbReference>
<dbReference type="Gene3D" id="1.20.1720.10">
    <property type="entry name" value="Multidrug resistance protein D"/>
    <property type="match status" value="1"/>
</dbReference>
<dbReference type="GO" id="GO:0022857">
    <property type="term" value="F:transmembrane transporter activity"/>
    <property type="evidence" value="ECO:0007669"/>
    <property type="project" value="InterPro"/>
</dbReference>
<feature type="transmembrane region" description="Helical" evidence="7">
    <location>
        <begin position="425"/>
        <end position="446"/>
    </location>
</feature>
<dbReference type="OrthoDB" id="10021397at2759"/>
<evidence type="ECO:0000256" key="1">
    <source>
        <dbReference type="ARBA" id="ARBA00004141"/>
    </source>
</evidence>
<feature type="transmembrane region" description="Helical" evidence="7">
    <location>
        <begin position="304"/>
        <end position="325"/>
    </location>
</feature>
<evidence type="ECO:0000256" key="4">
    <source>
        <dbReference type="ARBA" id="ARBA00022989"/>
    </source>
</evidence>
<dbReference type="SUPFAM" id="SSF103473">
    <property type="entry name" value="MFS general substrate transporter"/>
    <property type="match status" value="1"/>
</dbReference>
<dbReference type="InterPro" id="IPR011701">
    <property type="entry name" value="MFS"/>
</dbReference>
<organism evidence="9 10">
    <name type="scientific">Metarhizium robertsii</name>
    <dbReference type="NCBI Taxonomy" id="568076"/>
    <lineage>
        <taxon>Eukaryota</taxon>
        <taxon>Fungi</taxon>
        <taxon>Dikarya</taxon>
        <taxon>Ascomycota</taxon>
        <taxon>Pezizomycotina</taxon>
        <taxon>Sordariomycetes</taxon>
        <taxon>Hypocreomycetidae</taxon>
        <taxon>Hypocreales</taxon>
        <taxon>Clavicipitaceae</taxon>
        <taxon>Metarhizium</taxon>
    </lineage>
</organism>
<reference evidence="9 10" key="1">
    <citation type="submission" date="2014-02" db="EMBL/GenBank/DDBJ databases">
        <title>The genome sequence of the entomopathogenic fungus Metarhizium robertsii ARSEF 2575.</title>
        <authorList>
            <person name="Giuliano Garisto Donzelli B."/>
            <person name="Roe B.A."/>
            <person name="Macmil S.L."/>
            <person name="Krasnoff S.B."/>
            <person name="Gibson D.M."/>
        </authorList>
    </citation>
    <scope>NUCLEOTIDE SEQUENCE [LARGE SCALE GENOMIC DNA]</scope>
    <source>
        <strain evidence="9 10">ARSEF 2575</strain>
    </source>
</reference>
<feature type="transmembrane region" description="Helical" evidence="7">
    <location>
        <begin position="35"/>
        <end position="61"/>
    </location>
</feature>
<dbReference type="FunFam" id="1.20.1250.20:FF:000196">
    <property type="entry name" value="MFS toxin efflux pump (AflT)"/>
    <property type="match status" value="1"/>
</dbReference>
<dbReference type="Pfam" id="PF07690">
    <property type="entry name" value="MFS_1"/>
    <property type="match status" value="1"/>
</dbReference>
<evidence type="ECO:0000256" key="7">
    <source>
        <dbReference type="SAM" id="Phobius"/>
    </source>
</evidence>
<feature type="domain" description="Major facilitator superfamily (MFS) profile" evidence="8">
    <location>
        <begin position="38"/>
        <end position="528"/>
    </location>
</feature>
<keyword evidence="5 7" id="KW-0472">Membrane</keyword>
<feature type="region of interest" description="Disordered" evidence="6">
    <location>
        <begin position="528"/>
        <end position="571"/>
    </location>
</feature>
<name>A0A0A1USB4_9HYPO</name>
<evidence type="ECO:0000313" key="10">
    <source>
        <dbReference type="Proteomes" id="UP000030151"/>
    </source>
</evidence>
<feature type="transmembrane region" description="Helical" evidence="7">
    <location>
        <begin position="128"/>
        <end position="153"/>
    </location>
</feature>
<dbReference type="CDD" id="cd17502">
    <property type="entry name" value="MFS_Azr1_MDR_like"/>
    <property type="match status" value="1"/>
</dbReference>
<evidence type="ECO:0000256" key="5">
    <source>
        <dbReference type="ARBA" id="ARBA00023136"/>
    </source>
</evidence>
<evidence type="ECO:0000259" key="8">
    <source>
        <dbReference type="PROSITE" id="PS50850"/>
    </source>
</evidence>
<dbReference type="AlphaFoldDB" id="A0A0A1USB4"/>
<sequence length="600" mass="64536">MATHTAKDDSSQQVGEKKDFKRQDADKVYPSGPKFILLIISAFTAMFLVSLDKMIITTAIPQITDEFQSKGHVGWYGTAYLLTNCAFQLVFGKLYKFLPVKTIFVASLLLFEAGSAICGVAPNSIALIFGRVIAGLGAGGILPGVMMIIVYAIPLHKRPKYQGFFGALFGVASVLGPTVGGAFTTHVTWRWCFYINLPIGLPVMALIFFLLDIPDQPGTESSLEHRLKQVNILGFICLVPGIICLCLVLQYGGTTYNWNDGRIIALFVVSFVLLIAFALVQLWLPDQAILPPRIFIQRSIASGFWVSLCVGAHQTIFLYYLPIWFQAILGKPAVESGIDLLPMVLLTAAAAILNGQLVSAIGYYTPSLIIGVCLTAIGAGLLTTFGVDSSQGKWIGYQILYGLGLGLASQAPNMAAQAVLAKQDVAIGASLMFFAQTLFGAIFVSVGQNVLDNQLTDRLRDIPGMNHDLINKSTGATSILDNIDTKYRALALEAYNDALRVVFQVALYMTCLALPGALALEWRSVKKNGPAKKPDTNHAEKGLMNSSEQKASAPRVEESMQQAAGCSAADESKFTDGDVAVAASRSEATHVATQSQGKIA</sequence>
<feature type="transmembrane region" description="Helical" evidence="7">
    <location>
        <begin position="501"/>
        <end position="520"/>
    </location>
</feature>
<dbReference type="GO" id="GO:0005886">
    <property type="term" value="C:plasma membrane"/>
    <property type="evidence" value="ECO:0007669"/>
    <property type="project" value="TreeGrafter"/>
</dbReference>
<keyword evidence="4 7" id="KW-1133">Transmembrane helix</keyword>
<feature type="transmembrane region" description="Helical" evidence="7">
    <location>
        <begin position="263"/>
        <end position="284"/>
    </location>
</feature>
<evidence type="ECO:0000313" key="9">
    <source>
        <dbReference type="EMBL" id="EXU98427.1"/>
    </source>
</evidence>
<gene>
    <name evidence="9" type="ORF">X797_008374</name>
</gene>
<accession>A0A0A1USB4</accession>
<dbReference type="eggNOG" id="KOG0254">
    <property type="taxonomic scope" value="Eukaryota"/>
</dbReference>
<feature type="transmembrane region" description="Helical" evidence="7">
    <location>
        <begin position="394"/>
        <end position="413"/>
    </location>
</feature>
<feature type="transmembrane region" description="Helical" evidence="7">
    <location>
        <begin position="193"/>
        <end position="211"/>
    </location>
</feature>
<feature type="transmembrane region" description="Helical" evidence="7">
    <location>
        <begin position="232"/>
        <end position="251"/>
    </location>
</feature>
<evidence type="ECO:0000256" key="2">
    <source>
        <dbReference type="ARBA" id="ARBA00022448"/>
    </source>
</evidence>